<accession>A0A9P6YJB7</accession>
<comment type="caution">
    <text evidence="1">The sequence shown here is derived from an EMBL/GenBank/DDBJ whole genome shotgun (WGS) entry which is preliminary data.</text>
</comment>
<proteinExistence type="predicted"/>
<protein>
    <submittedName>
        <fullName evidence="1">Uncharacterized protein</fullName>
    </submittedName>
</protein>
<organism evidence="1 2">
    <name type="scientific">Rhizopus oryzae</name>
    <name type="common">Mucormycosis agent</name>
    <name type="synonym">Rhizopus arrhizus var. delemar</name>
    <dbReference type="NCBI Taxonomy" id="64495"/>
    <lineage>
        <taxon>Eukaryota</taxon>
        <taxon>Fungi</taxon>
        <taxon>Fungi incertae sedis</taxon>
        <taxon>Mucoromycota</taxon>
        <taxon>Mucoromycotina</taxon>
        <taxon>Mucoromycetes</taxon>
        <taxon>Mucorales</taxon>
        <taxon>Mucorineae</taxon>
        <taxon>Rhizopodaceae</taxon>
        <taxon>Rhizopus</taxon>
    </lineage>
</organism>
<name>A0A9P6YJB7_RHIOR</name>
<dbReference type="EMBL" id="JAANIT010000245">
    <property type="protein sequence ID" value="KAG1549942.1"/>
    <property type="molecule type" value="Genomic_DNA"/>
</dbReference>
<dbReference type="Proteomes" id="UP000717996">
    <property type="component" value="Unassembled WGS sequence"/>
</dbReference>
<gene>
    <name evidence="1" type="ORF">G6F51_002749</name>
</gene>
<dbReference type="AlphaFoldDB" id="A0A9P6YJB7"/>
<evidence type="ECO:0000313" key="1">
    <source>
        <dbReference type="EMBL" id="KAG1549942.1"/>
    </source>
</evidence>
<sequence length="71" mass="8255">MGKRPTQEFRLGFCERALLGEQKYQEVCRKEIKGILKKMAEPKLFSKEEQNNANYIKGARTARAAIKQAYF</sequence>
<evidence type="ECO:0000313" key="2">
    <source>
        <dbReference type="Proteomes" id="UP000717996"/>
    </source>
</evidence>
<reference evidence="1" key="1">
    <citation type="journal article" date="2020" name="Microb. Genom.">
        <title>Genetic diversity of clinical and environmental Mucorales isolates obtained from an investigation of mucormycosis cases among solid organ transplant recipients.</title>
        <authorList>
            <person name="Nguyen M.H."/>
            <person name="Kaul D."/>
            <person name="Muto C."/>
            <person name="Cheng S.J."/>
            <person name="Richter R.A."/>
            <person name="Bruno V.M."/>
            <person name="Liu G."/>
            <person name="Beyhan S."/>
            <person name="Sundermann A.J."/>
            <person name="Mounaud S."/>
            <person name="Pasculle A.W."/>
            <person name="Nierman W.C."/>
            <person name="Driscoll E."/>
            <person name="Cumbie R."/>
            <person name="Clancy C.J."/>
            <person name="Dupont C.L."/>
        </authorList>
    </citation>
    <scope>NUCLEOTIDE SEQUENCE</scope>
    <source>
        <strain evidence="1">GL16</strain>
    </source>
</reference>